<protein>
    <submittedName>
        <fullName evidence="2">Uncharacterized protein</fullName>
    </submittedName>
</protein>
<dbReference type="EMBL" id="AP023356">
    <property type="protein sequence ID" value="BCJ45694.1"/>
    <property type="molecule type" value="Genomic_DNA"/>
</dbReference>
<evidence type="ECO:0000313" key="2">
    <source>
        <dbReference type="EMBL" id="BCJ45694.1"/>
    </source>
</evidence>
<sequence>MNTTTRLAVAGGGMLVTLVMTAGAAQAAPAGDRDDVKAACETFNRVGAQTGLWEHHDCSSWRADQHASVTIVRQNGTVTRTAISGGADLDFQGWPFTGLTIDLPRVVNVNGPAGAVTVPVPPKARPH</sequence>
<dbReference type="RefSeq" id="WP_189333734.1">
    <property type="nucleotide sequence ID" value="NZ_AP023356.1"/>
</dbReference>
<accession>A0ABN6CL29</accession>
<organism evidence="2 3">
    <name type="scientific">Actinoplanes ianthinogenes</name>
    <dbReference type="NCBI Taxonomy" id="122358"/>
    <lineage>
        <taxon>Bacteria</taxon>
        <taxon>Bacillati</taxon>
        <taxon>Actinomycetota</taxon>
        <taxon>Actinomycetes</taxon>
        <taxon>Micromonosporales</taxon>
        <taxon>Micromonosporaceae</taxon>
        <taxon>Actinoplanes</taxon>
    </lineage>
</organism>
<keyword evidence="3" id="KW-1185">Reference proteome</keyword>
<name>A0ABN6CL29_9ACTN</name>
<dbReference type="Proteomes" id="UP000676967">
    <property type="component" value="Chromosome"/>
</dbReference>
<evidence type="ECO:0000256" key="1">
    <source>
        <dbReference type="SAM" id="SignalP"/>
    </source>
</evidence>
<feature type="chain" id="PRO_5046219092" evidence="1">
    <location>
        <begin position="28"/>
        <end position="127"/>
    </location>
</feature>
<keyword evidence="1" id="KW-0732">Signal</keyword>
<reference evidence="2 3" key="1">
    <citation type="submission" date="2020-08" db="EMBL/GenBank/DDBJ databases">
        <title>Whole genome shotgun sequence of Actinoplanes ianthinogenes NBRC 13996.</title>
        <authorList>
            <person name="Komaki H."/>
            <person name="Tamura T."/>
        </authorList>
    </citation>
    <scope>NUCLEOTIDE SEQUENCE [LARGE SCALE GENOMIC DNA]</scope>
    <source>
        <strain evidence="2 3">NBRC 13996</strain>
    </source>
</reference>
<feature type="signal peptide" evidence="1">
    <location>
        <begin position="1"/>
        <end position="27"/>
    </location>
</feature>
<gene>
    <name evidence="2" type="ORF">Aiant_63510</name>
</gene>
<evidence type="ECO:0000313" key="3">
    <source>
        <dbReference type="Proteomes" id="UP000676967"/>
    </source>
</evidence>
<proteinExistence type="predicted"/>